<accession>A0A7K1FS39</accession>
<dbReference type="EMBL" id="WLYK01000008">
    <property type="protein sequence ID" value="MTD16053.1"/>
    <property type="molecule type" value="Genomic_DNA"/>
</dbReference>
<organism evidence="1 2">
    <name type="scientific">Nakamurella alba</name>
    <dbReference type="NCBI Taxonomy" id="2665158"/>
    <lineage>
        <taxon>Bacteria</taxon>
        <taxon>Bacillati</taxon>
        <taxon>Actinomycetota</taxon>
        <taxon>Actinomycetes</taxon>
        <taxon>Nakamurellales</taxon>
        <taxon>Nakamurellaceae</taxon>
        <taxon>Nakamurella</taxon>
    </lineage>
</organism>
<reference evidence="1 2" key="1">
    <citation type="submission" date="2019-11" db="EMBL/GenBank/DDBJ databases">
        <authorList>
            <person name="Jiang L.-Q."/>
        </authorList>
    </citation>
    <scope>NUCLEOTIDE SEQUENCE [LARGE SCALE GENOMIC DNA]</scope>
    <source>
        <strain evidence="1 2">YIM 132087</strain>
    </source>
</reference>
<evidence type="ECO:0000313" key="2">
    <source>
        <dbReference type="Proteomes" id="UP000460221"/>
    </source>
</evidence>
<dbReference type="RefSeq" id="WP_154770033.1">
    <property type="nucleotide sequence ID" value="NZ_WLYK01000008.1"/>
</dbReference>
<name>A0A7K1FS39_9ACTN</name>
<gene>
    <name evidence="1" type="ORF">GIS00_19125</name>
</gene>
<protein>
    <submittedName>
        <fullName evidence="1">Uncharacterized protein</fullName>
    </submittedName>
</protein>
<dbReference type="Proteomes" id="UP000460221">
    <property type="component" value="Unassembled WGS sequence"/>
</dbReference>
<dbReference type="AlphaFoldDB" id="A0A7K1FS39"/>
<evidence type="ECO:0000313" key="1">
    <source>
        <dbReference type="EMBL" id="MTD16053.1"/>
    </source>
</evidence>
<sequence length="161" mass="16658">MTAEQALTCPQMVEVWTGYLTGIGDGSLDPDLPFMGGWRCSFDGAPEEPPGTCTLPDTVIGFTVTVGRSVGAGSDGCTAPAVNLRWPTVVLTSQAGTMPCADMTSYWAALQRGDGVPVGPRAIDLGDGYECRYGGNDPGSTFIASCGTNGSDTYFEINGLA</sequence>
<proteinExistence type="predicted"/>
<comment type="caution">
    <text evidence="1">The sequence shown here is derived from an EMBL/GenBank/DDBJ whole genome shotgun (WGS) entry which is preliminary data.</text>
</comment>
<keyword evidence="2" id="KW-1185">Reference proteome</keyword>